<feature type="region of interest" description="Disordered" evidence="6">
    <location>
        <begin position="80"/>
        <end position="116"/>
    </location>
</feature>
<dbReference type="CDD" id="cd00167">
    <property type="entry name" value="SANT"/>
    <property type="match status" value="1"/>
</dbReference>
<evidence type="ECO:0000313" key="11">
    <source>
        <dbReference type="Proteomes" id="UP001064489"/>
    </source>
</evidence>
<feature type="compositionally biased region" description="Basic and acidic residues" evidence="6">
    <location>
        <begin position="436"/>
        <end position="462"/>
    </location>
</feature>
<dbReference type="NCBIfam" id="TIGR01557">
    <property type="entry name" value="myb_SHAQKYF"/>
    <property type="match status" value="1"/>
</dbReference>
<dbReference type="PROSITE" id="PS51294">
    <property type="entry name" value="HTH_MYB"/>
    <property type="match status" value="1"/>
</dbReference>
<evidence type="ECO:0000256" key="4">
    <source>
        <dbReference type="ARBA" id="ARBA00023163"/>
    </source>
</evidence>
<name>A0AAD5IXZ7_ACENE</name>
<dbReference type="GO" id="GO:0005634">
    <property type="term" value="C:nucleus"/>
    <property type="evidence" value="ECO:0007669"/>
    <property type="project" value="UniProtKB-SubCell"/>
</dbReference>
<dbReference type="GO" id="GO:0010468">
    <property type="term" value="P:regulation of gene expression"/>
    <property type="evidence" value="ECO:0007669"/>
    <property type="project" value="UniProtKB-ARBA"/>
</dbReference>
<dbReference type="InterPro" id="IPR017884">
    <property type="entry name" value="SANT_dom"/>
</dbReference>
<feature type="domain" description="Myb-like" evidence="7">
    <location>
        <begin position="23"/>
        <end position="69"/>
    </location>
</feature>
<evidence type="ECO:0000256" key="5">
    <source>
        <dbReference type="ARBA" id="ARBA00023242"/>
    </source>
</evidence>
<evidence type="ECO:0000256" key="6">
    <source>
        <dbReference type="SAM" id="MobiDB-lite"/>
    </source>
</evidence>
<evidence type="ECO:0000259" key="7">
    <source>
        <dbReference type="PROSITE" id="PS50090"/>
    </source>
</evidence>
<comment type="caution">
    <text evidence="10">The sequence shown here is derived from an EMBL/GenBank/DDBJ whole genome shotgun (WGS) entry which is preliminary data.</text>
</comment>
<reference evidence="10" key="2">
    <citation type="submission" date="2023-02" db="EMBL/GenBank/DDBJ databases">
        <authorList>
            <person name="Swenson N.G."/>
            <person name="Wegrzyn J.L."/>
            <person name="Mcevoy S.L."/>
        </authorList>
    </citation>
    <scope>NUCLEOTIDE SEQUENCE</scope>
    <source>
        <strain evidence="10">91603</strain>
        <tissue evidence="10">Leaf</tissue>
    </source>
</reference>
<feature type="compositionally biased region" description="Polar residues" evidence="6">
    <location>
        <begin position="463"/>
        <end position="475"/>
    </location>
</feature>
<dbReference type="InterPro" id="IPR001005">
    <property type="entry name" value="SANT/Myb"/>
</dbReference>
<feature type="compositionally biased region" description="Basic and acidic residues" evidence="6">
    <location>
        <begin position="138"/>
        <end position="161"/>
    </location>
</feature>
<feature type="region of interest" description="Disordered" evidence="6">
    <location>
        <begin position="296"/>
        <end position="322"/>
    </location>
</feature>
<dbReference type="PANTHER" id="PTHR12802">
    <property type="entry name" value="SWI/SNF COMPLEX-RELATED"/>
    <property type="match status" value="1"/>
</dbReference>
<feature type="region of interest" description="Disordered" evidence="6">
    <location>
        <begin position="208"/>
        <end position="228"/>
    </location>
</feature>
<dbReference type="PANTHER" id="PTHR12802:SF174">
    <property type="entry name" value="LATE ELONGATED HYPOCOTYL-LIKE PROTEIN"/>
    <property type="match status" value="1"/>
</dbReference>
<keyword evidence="4" id="KW-0804">Transcription</keyword>
<evidence type="ECO:0000256" key="1">
    <source>
        <dbReference type="ARBA" id="ARBA00004123"/>
    </source>
</evidence>
<feature type="domain" description="HTH myb-type" evidence="9">
    <location>
        <begin position="19"/>
        <end position="73"/>
    </location>
</feature>
<organism evidence="10 11">
    <name type="scientific">Acer negundo</name>
    <name type="common">Box elder</name>
    <dbReference type="NCBI Taxonomy" id="4023"/>
    <lineage>
        <taxon>Eukaryota</taxon>
        <taxon>Viridiplantae</taxon>
        <taxon>Streptophyta</taxon>
        <taxon>Embryophyta</taxon>
        <taxon>Tracheophyta</taxon>
        <taxon>Spermatophyta</taxon>
        <taxon>Magnoliopsida</taxon>
        <taxon>eudicotyledons</taxon>
        <taxon>Gunneridae</taxon>
        <taxon>Pentapetalae</taxon>
        <taxon>rosids</taxon>
        <taxon>malvids</taxon>
        <taxon>Sapindales</taxon>
        <taxon>Sapindaceae</taxon>
        <taxon>Hippocastanoideae</taxon>
        <taxon>Acereae</taxon>
        <taxon>Acer</taxon>
    </lineage>
</organism>
<keyword evidence="2" id="KW-0805">Transcription regulation</keyword>
<sequence length="660" mass="72760">MDTYSSGEELVIKTRKPYIITKQRERWTEDEHNRFLEALKLYGRAWQRIEEHIGTKTAVQIRSHAQKFFSKLEKEASSKGVPIGQAIDIEIPPPRPKRKPRNPYPRKNCTGGPTFQVGAKDGKIVTSVSSLHCQQVLDLEKEPVSERPGGEEKPTNTKENQDDNCSEVFTLCHEAHCSSVSSVNKNSIPMPVGHSSCTFREIAPSLKEDNGTSKALNLETSPQNKKSIQGEKIDEFNGASTADEMQSTQNYPRHVAVHIVDGSNGPCTKSPQNMQFQDSIFQPMGEFQGNPNLFTNPAASATTEHQNSPACPQGSFPSRQMNSAPSMASIAAATVAAATAWWAAHGLLPLCAPLHAAYTCPPASTTAVSSMITGEVPAAKTERKDNAPPNPPLEEQQLEPECSEAVQAQHSASKSPTMSVSESEENASAKLNTESKAADHEKVAEENEIHDPNKTKSRKQVDRSSCGSNTASSSEVETDALEKQDKDKEEPKEDDANHLALESINRRSRSNSIFNDSWKEVSEGGRLAFQALFSREVLPQSFSPPHALKGYMQQKDYREEDMINANEQDRNASLLDLNSKTWDSCPVHVEEVKNALCKGDNNGEEGLLTIGLGYGKLKARRTGFKPYKRCSVEAKENRCVCTIIYGYIELFTFQNLCNCS</sequence>
<feature type="region of interest" description="Disordered" evidence="6">
    <location>
        <begin position="379"/>
        <end position="503"/>
    </location>
</feature>
<evidence type="ECO:0000259" key="9">
    <source>
        <dbReference type="PROSITE" id="PS51294"/>
    </source>
</evidence>
<evidence type="ECO:0000313" key="10">
    <source>
        <dbReference type="EMBL" id="KAI9180706.1"/>
    </source>
</evidence>
<reference evidence="10" key="1">
    <citation type="journal article" date="2022" name="Plant J.">
        <title>Strategies of tolerance reflected in two North American maple genomes.</title>
        <authorList>
            <person name="McEvoy S.L."/>
            <person name="Sezen U.U."/>
            <person name="Trouern-Trend A."/>
            <person name="McMahon S.M."/>
            <person name="Schaberg P.G."/>
            <person name="Yang J."/>
            <person name="Wegrzyn J.L."/>
            <person name="Swenson N.G."/>
        </authorList>
    </citation>
    <scope>NUCLEOTIDE SEQUENCE</scope>
    <source>
        <strain evidence="10">91603</strain>
    </source>
</reference>
<dbReference type="Proteomes" id="UP001064489">
    <property type="component" value="Chromosome 4"/>
</dbReference>
<dbReference type="SUPFAM" id="SSF46689">
    <property type="entry name" value="Homeodomain-like"/>
    <property type="match status" value="1"/>
</dbReference>
<dbReference type="PROSITE" id="PS51293">
    <property type="entry name" value="SANT"/>
    <property type="match status" value="1"/>
</dbReference>
<gene>
    <name evidence="10" type="ORF">LWI28_007380</name>
</gene>
<dbReference type="PROSITE" id="PS50090">
    <property type="entry name" value="MYB_LIKE"/>
    <property type="match status" value="1"/>
</dbReference>
<evidence type="ECO:0000256" key="2">
    <source>
        <dbReference type="ARBA" id="ARBA00023015"/>
    </source>
</evidence>
<dbReference type="EMBL" id="JAJSOW010000101">
    <property type="protein sequence ID" value="KAI9180706.1"/>
    <property type="molecule type" value="Genomic_DNA"/>
</dbReference>
<evidence type="ECO:0000256" key="3">
    <source>
        <dbReference type="ARBA" id="ARBA00023125"/>
    </source>
</evidence>
<dbReference type="Pfam" id="PF00249">
    <property type="entry name" value="Myb_DNA-binding"/>
    <property type="match status" value="1"/>
</dbReference>
<comment type="subcellular location">
    <subcellularLocation>
        <location evidence="1">Nucleus</location>
    </subcellularLocation>
</comment>
<feature type="domain" description="SANT" evidence="8">
    <location>
        <begin position="22"/>
        <end position="73"/>
    </location>
</feature>
<evidence type="ECO:0000259" key="8">
    <source>
        <dbReference type="PROSITE" id="PS51293"/>
    </source>
</evidence>
<dbReference type="InterPro" id="IPR006447">
    <property type="entry name" value="Myb_dom_plants"/>
</dbReference>
<keyword evidence="11" id="KW-1185">Reference proteome</keyword>
<keyword evidence="3" id="KW-0238">DNA-binding</keyword>
<dbReference type="GO" id="GO:0003677">
    <property type="term" value="F:DNA binding"/>
    <property type="evidence" value="ECO:0007669"/>
    <property type="project" value="UniProtKB-KW"/>
</dbReference>
<dbReference type="AlphaFoldDB" id="A0AAD5IXZ7"/>
<feature type="compositionally biased region" description="Polar residues" evidence="6">
    <location>
        <begin position="406"/>
        <end position="421"/>
    </location>
</feature>
<dbReference type="FunFam" id="1.10.10.60:FF:000023">
    <property type="entry name" value="protein REVEILLE 6 isoform X1"/>
    <property type="match status" value="1"/>
</dbReference>
<dbReference type="SMART" id="SM00717">
    <property type="entry name" value="SANT"/>
    <property type="match status" value="1"/>
</dbReference>
<protein>
    <submittedName>
        <fullName evidence="10">Uncharacterized protein</fullName>
    </submittedName>
</protein>
<proteinExistence type="predicted"/>
<feature type="compositionally biased region" description="Polar residues" evidence="6">
    <location>
        <begin position="212"/>
        <end position="227"/>
    </location>
</feature>
<accession>A0AAD5IXZ7</accession>
<dbReference type="InterPro" id="IPR017930">
    <property type="entry name" value="Myb_dom"/>
</dbReference>
<dbReference type="Gene3D" id="1.10.10.60">
    <property type="entry name" value="Homeodomain-like"/>
    <property type="match status" value="1"/>
</dbReference>
<keyword evidence="5" id="KW-0539">Nucleus</keyword>
<dbReference type="InterPro" id="IPR009057">
    <property type="entry name" value="Homeodomain-like_sf"/>
</dbReference>
<feature type="region of interest" description="Disordered" evidence="6">
    <location>
        <begin position="137"/>
        <end position="162"/>
    </location>
</feature>
<feature type="compositionally biased region" description="Basic and acidic residues" evidence="6">
    <location>
        <begin position="480"/>
        <end position="497"/>
    </location>
</feature>